<feature type="compositionally biased region" description="Basic and acidic residues" evidence="2">
    <location>
        <begin position="241"/>
        <end position="254"/>
    </location>
</feature>
<feature type="coiled-coil region" evidence="1">
    <location>
        <begin position="39"/>
        <end position="70"/>
    </location>
</feature>
<evidence type="ECO:0000256" key="1">
    <source>
        <dbReference type="SAM" id="Coils"/>
    </source>
</evidence>
<protein>
    <submittedName>
        <fullName evidence="3">Uncharacterized protein</fullName>
    </submittedName>
</protein>
<proteinExistence type="predicted"/>
<feature type="compositionally biased region" description="Polar residues" evidence="2">
    <location>
        <begin position="277"/>
        <end position="298"/>
    </location>
</feature>
<evidence type="ECO:0000313" key="3">
    <source>
        <dbReference type="EMBL" id="KAK3263824.1"/>
    </source>
</evidence>
<accession>A0AAE0KX91</accession>
<evidence type="ECO:0000313" key="4">
    <source>
        <dbReference type="Proteomes" id="UP001190700"/>
    </source>
</evidence>
<sequence>MRLMLPNLPTFLEHVYRLRMLVLSHLLCECCPMHIHDEVLMYREQREAVRKEKQRLAAEQRAEQVELEQQSFPAMEATCSEQSHQEERNVMVAPAPKLFRAKSNSAGPAILGRERSGATLSRTPEEGGVTRTDEKTEGYRRPPNIRTRVRRQQRHSQMMNDLRTVNPNIRIHDRSASIFSDTSLRDHGSHGTSPVNRATLGSPKGISEQDLAIRADLQAEQGEIQRLDRQQGSGGSAESSRSGEERRGSGEEHTRRRSPQSNAESWDAQEARYLFSGSPSSARSTDTMGTRDANQLNRQGYRAAKARHARKSDVRDNLLRASFARRTSQLGGPAANLEAGEHPVIKRLSRSRSLGSTNFQEAKRNANALVDGAANPLYNDRAGSTDDARPRANTWEPLHSGGCAFRVA</sequence>
<keyword evidence="4" id="KW-1185">Reference proteome</keyword>
<keyword evidence="1" id="KW-0175">Coiled coil</keyword>
<name>A0AAE0KX91_9CHLO</name>
<evidence type="ECO:0000256" key="2">
    <source>
        <dbReference type="SAM" id="MobiDB-lite"/>
    </source>
</evidence>
<dbReference type="Proteomes" id="UP001190700">
    <property type="component" value="Unassembled WGS sequence"/>
</dbReference>
<dbReference type="AlphaFoldDB" id="A0AAE0KX91"/>
<feature type="region of interest" description="Disordered" evidence="2">
    <location>
        <begin position="224"/>
        <end position="298"/>
    </location>
</feature>
<feature type="compositionally biased region" description="Basic and acidic residues" evidence="2">
    <location>
        <begin position="131"/>
        <end position="140"/>
    </location>
</feature>
<gene>
    <name evidence="3" type="ORF">CYMTET_27398</name>
</gene>
<organism evidence="3 4">
    <name type="scientific">Cymbomonas tetramitiformis</name>
    <dbReference type="NCBI Taxonomy" id="36881"/>
    <lineage>
        <taxon>Eukaryota</taxon>
        <taxon>Viridiplantae</taxon>
        <taxon>Chlorophyta</taxon>
        <taxon>Pyramimonadophyceae</taxon>
        <taxon>Pyramimonadales</taxon>
        <taxon>Pyramimonadaceae</taxon>
        <taxon>Cymbomonas</taxon>
    </lineage>
</organism>
<feature type="region of interest" description="Disordered" evidence="2">
    <location>
        <begin position="115"/>
        <end position="204"/>
    </location>
</feature>
<dbReference type="EMBL" id="LGRX02015018">
    <property type="protein sequence ID" value="KAK3263824.1"/>
    <property type="molecule type" value="Genomic_DNA"/>
</dbReference>
<comment type="caution">
    <text evidence="3">The sequence shown here is derived from an EMBL/GenBank/DDBJ whole genome shotgun (WGS) entry which is preliminary data.</text>
</comment>
<reference evidence="3 4" key="1">
    <citation type="journal article" date="2015" name="Genome Biol. Evol.">
        <title>Comparative Genomics of a Bacterivorous Green Alga Reveals Evolutionary Causalities and Consequences of Phago-Mixotrophic Mode of Nutrition.</title>
        <authorList>
            <person name="Burns J.A."/>
            <person name="Paasch A."/>
            <person name="Narechania A."/>
            <person name="Kim E."/>
        </authorList>
    </citation>
    <scope>NUCLEOTIDE SEQUENCE [LARGE SCALE GENOMIC DNA]</scope>
    <source>
        <strain evidence="3 4">PLY_AMNH</strain>
    </source>
</reference>
<feature type="compositionally biased region" description="Polar residues" evidence="2">
    <location>
        <begin position="155"/>
        <end position="167"/>
    </location>
</feature>